<evidence type="ECO:0008006" key="4">
    <source>
        <dbReference type="Google" id="ProtNLM"/>
    </source>
</evidence>
<keyword evidence="1" id="KW-1133">Transmembrane helix</keyword>
<dbReference type="RefSeq" id="WP_163964460.1">
    <property type="nucleotide sequence ID" value="NZ_JAAGNX010000002.1"/>
</dbReference>
<accession>A0A6B2M2F3</accession>
<sequence>MLIRQLYNTLSIRERYLVALIIWVVLLVWLLGIIESFRTTWTTFSLNSQLLESFEKTLAQSEEAQVLLEAARQGLDGNKTFSAAQLVGRLDSIARENEVSSFDISTPSTQESQLFSFHNVRLTIKRGRVAELIRFDQAVKTHSPYIALSDFQISANKRDPRFLDAVFELVSFELKEEALNE</sequence>
<name>A0A6B2M2F3_9BACT</name>
<evidence type="ECO:0000313" key="2">
    <source>
        <dbReference type="EMBL" id="NDV62502.1"/>
    </source>
</evidence>
<protein>
    <recommendedName>
        <fullName evidence="4">General secretion pathway protein GspM</fullName>
    </recommendedName>
</protein>
<evidence type="ECO:0000313" key="3">
    <source>
        <dbReference type="Proteomes" id="UP000478417"/>
    </source>
</evidence>
<comment type="caution">
    <text evidence="2">The sequence shown here is derived from an EMBL/GenBank/DDBJ whole genome shotgun (WGS) entry which is preliminary data.</text>
</comment>
<keyword evidence="3" id="KW-1185">Reference proteome</keyword>
<gene>
    <name evidence="2" type="ORF">G0Q06_08575</name>
</gene>
<feature type="transmembrane region" description="Helical" evidence="1">
    <location>
        <begin position="16"/>
        <end position="34"/>
    </location>
</feature>
<dbReference type="EMBL" id="JAAGNX010000002">
    <property type="protein sequence ID" value="NDV62502.1"/>
    <property type="molecule type" value="Genomic_DNA"/>
</dbReference>
<reference evidence="2 3" key="1">
    <citation type="submission" date="2020-02" db="EMBL/GenBank/DDBJ databases">
        <title>Albibacoteraceae fam. nov., the first described family within the subdivision 4 Verrucomicrobia.</title>
        <authorList>
            <person name="Xi F."/>
        </authorList>
    </citation>
    <scope>NUCLEOTIDE SEQUENCE [LARGE SCALE GENOMIC DNA]</scope>
    <source>
        <strain evidence="2 3">CK1056</strain>
    </source>
</reference>
<proteinExistence type="predicted"/>
<keyword evidence="1" id="KW-0812">Transmembrane</keyword>
<keyword evidence="1" id="KW-0472">Membrane</keyword>
<evidence type="ECO:0000256" key="1">
    <source>
        <dbReference type="SAM" id="Phobius"/>
    </source>
</evidence>
<dbReference type="Proteomes" id="UP000478417">
    <property type="component" value="Unassembled WGS sequence"/>
</dbReference>
<dbReference type="AlphaFoldDB" id="A0A6B2M2F3"/>
<organism evidence="2 3">
    <name type="scientific">Oceanipulchritudo coccoides</name>
    <dbReference type="NCBI Taxonomy" id="2706888"/>
    <lineage>
        <taxon>Bacteria</taxon>
        <taxon>Pseudomonadati</taxon>
        <taxon>Verrucomicrobiota</taxon>
        <taxon>Opitutia</taxon>
        <taxon>Puniceicoccales</taxon>
        <taxon>Oceanipulchritudinaceae</taxon>
        <taxon>Oceanipulchritudo</taxon>
    </lineage>
</organism>